<evidence type="ECO:0000256" key="2">
    <source>
        <dbReference type="SAM" id="Phobius"/>
    </source>
</evidence>
<dbReference type="AlphaFoldDB" id="A0A7S4W2F8"/>
<feature type="region of interest" description="Disordered" evidence="1">
    <location>
        <begin position="140"/>
        <end position="164"/>
    </location>
</feature>
<feature type="transmembrane region" description="Helical" evidence="2">
    <location>
        <begin position="99"/>
        <end position="121"/>
    </location>
</feature>
<name>A0A7S4W2F8_9DINO</name>
<reference evidence="3" key="1">
    <citation type="submission" date="2021-01" db="EMBL/GenBank/DDBJ databases">
        <authorList>
            <person name="Corre E."/>
            <person name="Pelletier E."/>
            <person name="Niang G."/>
            <person name="Scheremetjew M."/>
            <person name="Finn R."/>
            <person name="Kale V."/>
            <person name="Holt S."/>
            <person name="Cochrane G."/>
            <person name="Meng A."/>
            <person name="Brown T."/>
            <person name="Cohen L."/>
        </authorList>
    </citation>
    <scope>NUCLEOTIDE SEQUENCE</scope>
    <source>
        <strain evidence="3">CCMP3105</strain>
    </source>
</reference>
<evidence type="ECO:0000256" key="1">
    <source>
        <dbReference type="SAM" id="MobiDB-lite"/>
    </source>
</evidence>
<accession>A0A7S4W2F8</accession>
<keyword evidence="2" id="KW-1133">Transmembrane helix</keyword>
<gene>
    <name evidence="3" type="ORF">AMON00008_LOCUS45596</name>
</gene>
<evidence type="ECO:0000313" key="3">
    <source>
        <dbReference type="EMBL" id="CAE4635763.1"/>
    </source>
</evidence>
<dbReference type="EMBL" id="HBNR01064565">
    <property type="protein sequence ID" value="CAE4635763.1"/>
    <property type="molecule type" value="Transcribed_RNA"/>
</dbReference>
<feature type="compositionally biased region" description="Acidic residues" evidence="1">
    <location>
        <begin position="143"/>
        <end position="153"/>
    </location>
</feature>
<sequence length="164" mass="18313">MLPGGDCRPSMVGIVVAWTNAAPLDVFGRAEPRYDISVRRSSEEIDVLTSVLPGGLIPSPPHYRYTYGSHRERITSDERLLSIGIRLHAEIRHFSLTNLLMTLSGGLVFVAAAATIVNFVARKVLPRKEQYEELLVQTSHDLNEEDEEQEDSSCDFSKLDEIEA</sequence>
<keyword evidence="2" id="KW-0472">Membrane</keyword>
<organism evidence="3">
    <name type="scientific">Alexandrium monilatum</name>
    <dbReference type="NCBI Taxonomy" id="311494"/>
    <lineage>
        <taxon>Eukaryota</taxon>
        <taxon>Sar</taxon>
        <taxon>Alveolata</taxon>
        <taxon>Dinophyceae</taxon>
        <taxon>Gonyaulacales</taxon>
        <taxon>Pyrocystaceae</taxon>
        <taxon>Alexandrium</taxon>
    </lineage>
</organism>
<proteinExistence type="predicted"/>
<protein>
    <submittedName>
        <fullName evidence="3">Uncharacterized protein</fullName>
    </submittedName>
</protein>
<keyword evidence="2" id="KW-0812">Transmembrane</keyword>